<feature type="compositionally biased region" description="Polar residues" evidence="1">
    <location>
        <begin position="94"/>
        <end position="109"/>
    </location>
</feature>
<evidence type="ECO:0000313" key="2">
    <source>
        <dbReference type="EMBL" id="KMS94612.1"/>
    </source>
</evidence>
<protein>
    <submittedName>
        <fullName evidence="2">Uncharacterized protein</fullName>
    </submittedName>
</protein>
<gene>
    <name evidence="2" type="ORF">BVRB_017010</name>
</gene>
<dbReference type="Gramene" id="KMS94612">
    <property type="protein sequence ID" value="KMS94612"/>
    <property type="gene ID" value="BVRB_017010"/>
</dbReference>
<evidence type="ECO:0000256" key="1">
    <source>
        <dbReference type="SAM" id="MobiDB-lite"/>
    </source>
</evidence>
<keyword evidence="3" id="KW-1185">Reference proteome</keyword>
<reference evidence="2 3" key="1">
    <citation type="journal article" date="2014" name="Nature">
        <title>The genome of the recently domesticated crop plant sugar beet (Beta vulgaris).</title>
        <authorList>
            <person name="Dohm J.C."/>
            <person name="Minoche A.E."/>
            <person name="Holtgrawe D."/>
            <person name="Capella-Gutierrez S."/>
            <person name="Zakrzewski F."/>
            <person name="Tafer H."/>
            <person name="Rupp O."/>
            <person name="Sorensen T.R."/>
            <person name="Stracke R."/>
            <person name="Reinhardt R."/>
            <person name="Goesmann A."/>
            <person name="Kraft T."/>
            <person name="Schulz B."/>
            <person name="Stadler P.F."/>
            <person name="Schmidt T."/>
            <person name="Gabaldon T."/>
            <person name="Lehrach H."/>
            <person name="Weisshaar B."/>
            <person name="Himmelbauer H."/>
        </authorList>
    </citation>
    <scope>NUCLEOTIDE SEQUENCE [LARGE SCALE GENOMIC DNA]</scope>
    <source>
        <tissue evidence="2">Taproot</tissue>
    </source>
</reference>
<sequence length="109" mass="12463">MYAMKKKKEAESLTNIKGFTPILVAFFLYRIPKLQTQLGVQVEERSTPSLLLSPVLSALRDVCHVKRGIDTKTRVVFNDLKNEETSPWKPWNSKPRTLSTKQPFSSTKP</sequence>
<evidence type="ECO:0000313" key="3">
    <source>
        <dbReference type="Proteomes" id="UP000035740"/>
    </source>
</evidence>
<dbReference type="Proteomes" id="UP000035740">
    <property type="component" value="Unassembled WGS sequence"/>
</dbReference>
<name>A0A0J8B458_BETVV</name>
<organism evidence="2 3">
    <name type="scientific">Beta vulgaris subsp. vulgaris</name>
    <name type="common">Beet</name>
    <dbReference type="NCBI Taxonomy" id="3555"/>
    <lineage>
        <taxon>Eukaryota</taxon>
        <taxon>Viridiplantae</taxon>
        <taxon>Streptophyta</taxon>
        <taxon>Embryophyta</taxon>
        <taxon>Tracheophyta</taxon>
        <taxon>Spermatophyta</taxon>
        <taxon>Magnoliopsida</taxon>
        <taxon>eudicotyledons</taxon>
        <taxon>Gunneridae</taxon>
        <taxon>Pentapetalae</taxon>
        <taxon>Caryophyllales</taxon>
        <taxon>Chenopodiaceae</taxon>
        <taxon>Betoideae</taxon>
        <taxon>Beta</taxon>
    </lineage>
</organism>
<dbReference type="AlphaFoldDB" id="A0A0J8B458"/>
<dbReference type="EMBL" id="KQ092018">
    <property type="protein sequence ID" value="KMS94612.1"/>
    <property type="molecule type" value="Genomic_DNA"/>
</dbReference>
<proteinExistence type="predicted"/>
<accession>A0A0J8B458</accession>
<feature type="region of interest" description="Disordered" evidence="1">
    <location>
        <begin position="84"/>
        <end position="109"/>
    </location>
</feature>